<protein>
    <submittedName>
        <fullName evidence="6">Site-specific recombinase XerD</fullName>
    </submittedName>
</protein>
<dbReference type="Gene3D" id="1.10.443.10">
    <property type="entry name" value="Intergrase catalytic core"/>
    <property type="match status" value="1"/>
</dbReference>
<dbReference type="InterPro" id="IPR050090">
    <property type="entry name" value="Tyrosine_recombinase_XerCD"/>
</dbReference>
<dbReference type="PANTHER" id="PTHR30349">
    <property type="entry name" value="PHAGE INTEGRASE-RELATED"/>
    <property type="match status" value="1"/>
</dbReference>
<keyword evidence="4" id="KW-0233">DNA recombination</keyword>
<sequence length="472" mass="53602">MTVTMTGLRRAKNGDWFSRKAIPDDVRDAYQSAYGIRREERFRLSTDKSPGEAKAAFAEWLADIEGRIGALRAAATGRALELSHRQLHDIAGRWYDWFVVQYADDQEPVEAWDFRYERYQDAVEASGGDYPYDDEEQGRSPRHAAKVKAVVLELSRLQTFLAGEGINLSSDTLDRLVDTLESDLVAAMALLRRRAGGDYRPDTHRERFPQSMPIIPANVKLAGWNVQEAFEAYVMERQPQPSTVNRWRVVFVDFNNFLDGRDISLVTDDDAVSWKDRLVAKGNMGARTINEVWLTSARTVFNWAKRQKKIATNPLEGVKVATGRQTPTKGAFQPEDIKTILTATLQPQGPRVSPHFRAAIRWVPWLCGYTGARVGEITQLRKQDIDQHPEGFWTLHITPEAGAVKGAMPRTVPLHDHLIEQGLIEFVRTMKDGPLFYDPSTKRKTKSDDRLNPTRAPYVLIRQKLGDWVRGL</sequence>
<dbReference type="Gene3D" id="1.10.150.130">
    <property type="match status" value="1"/>
</dbReference>
<dbReference type="Proteomes" id="UP001549143">
    <property type="component" value="Unassembled WGS sequence"/>
</dbReference>
<dbReference type="InterPro" id="IPR010998">
    <property type="entry name" value="Integrase_recombinase_N"/>
</dbReference>
<name>A0ABV2KKU0_9HYPH</name>
<gene>
    <name evidence="6" type="ORF">ABID44_001013</name>
</gene>
<dbReference type="InterPro" id="IPR013762">
    <property type="entry name" value="Integrase-like_cat_sf"/>
</dbReference>
<keyword evidence="7" id="KW-1185">Reference proteome</keyword>
<evidence type="ECO:0000313" key="7">
    <source>
        <dbReference type="Proteomes" id="UP001549143"/>
    </source>
</evidence>
<feature type="domain" description="Tyr recombinase" evidence="5">
    <location>
        <begin position="327"/>
        <end position="472"/>
    </location>
</feature>
<reference evidence="6 7" key="1">
    <citation type="submission" date="2024-06" db="EMBL/GenBank/DDBJ databases">
        <title>Genomic Encyclopedia of Type Strains, Phase IV (KMG-IV): sequencing the most valuable type-strain genomes for metagenomic binning, comparative biology and taxonomic classification.</title>
        <authorList>
            <person name="Goeker M."/>
        </authorList>
    </citation>
    <scope>NUCLEOTIDE SEQUENCE [LARGE SCALE GENOMIC DNA]</scope>
    <source>
        <strain evidence="6 7">DSM 19730</strain>
    </source>
</reference>
<dbReference type="InterPro" id="IPR011010">
    <property type="entry name" value="DNA_brk_join_enz"/>
</dbReference>
<evidence type="ECO:0000313" key="6">
    <source>
        <dbReference type="EMBL" id="MET3660698.1"/>
    </source>
</evidence>
<comment type="caution">
    <text evidence="6">The sequence shown here is derived from an EMBL/GenBank/DDBJ whole genome shotgun (WGS) entry which is preliminary data.</text>
</comment>
<dbReference type="RefSeq" id="WP_354150603.1">
    <property type="nucleotide sequence ID" value="NZ_JBEPMN010000003.1"/>
</dbReference>
<accession>A0ABV2KKU0</accession>
<evidence type="ECO:0000259" key="5">
    <source>
        <dbReference type="PROSITE" id="PS51898"/>
    </source>
</evidence>
<organism evidence="6 7">
    <name type="scientific">Aquamicrobium ahrensii</name>
    <dbReference type="NCBI Taxonomy" id="469551"/>
    <lineage>
        <taxon>Bacteria</taxon>
        <taxon>Pseudomonadati</taxon>
        <taxon>Pseudomonadota</taxon>
        <taxon>Alphaproteobacteria</taxon>
        <taxon>Hyphomicrobiales</taxon>
        <taxon>Phyllobacteriaceae</taxon>
        <taxon>Aquamicrobium</taxon>
    </lineage>
</organism>
<evidence type="ECO:0000256" key="3">
    <source>
        <dbReference type="ARBA" id="ARBA00023125"/>
    </source>
</evidence>
<keyword evidence="3" id="KW-0238">DNA-binding</keyword>
<proteinExistence type="inferred from homology"/>
<dbReference type="PANTHER" id="PTHR30349:SF64">
    <property type="entry name" value="PROPHAGE INTEGRASE INTD-RELATED"/>
    <property type="match status" value="1"/>
</dbReference>
<dbReference type="SUPFAM" id="SSF56349">
    <property type="entry name" value="DNA breaking-rejoining enzymes"/>
    <property type="match status" value="1"/>
</dbReference>
<keyword evidence="2" id="KW-0229">DNA integration</keyword>
<dbReference type="InterPro" id="IPR002104">
    <property type="entry name" value="Integrase_catalytic"/>
</dbReference>
<evidence type="ECO:0000256" key="4">
    <source>
        <dbReference type="ARBA" id="ARBA00023172"/>
    </source>
</evidence>
<evidence type="ECO:0000256" key="1">
    <source>
        <dbReference type="ARBA" id="ARBA00008857"/>
    </source>
</evidence>
<dbReference type="PROSITE" id="PS51898">
    <property type="entry name" value="TYR_RECOMBINASE"/>
    <property type="match status" value="1"/>
</dbReference>
<dbReference type="EMBL" id="JBEPMN010000003">
    <property type="protein sequence ID" value="MET3660698.1"/>
    <property type="molecule type" value="Genomic_DNA"/>
</dbReference>
<comment type="similarity">
    <text evidence="1">Belongs to the 'phage' integrase family.</text>
</comment>
<evidence type="ECO:0000256" key="2">
    <source>
        <dbReference type="ARBA" id="ARBA00022908"/>
    </source>
</evidence>